<evidence type="ECO:0000313" key="9">
    <source>
        <dbReference type="EMBL" id="GJE84496.1"/>
    </source>
</evidence>
<dbReference type="PANTHER" id="PTHR13257:SF0">
    <property type="entry name" value="NUCLEAR PORE COMPLEX PROTEIN NUP88"/>
    <property type="match status" value="1"/>
</dbReference>
<sequence>MDGEEDWNAFLRDHPIFALPKTASPATGKRQTSLELSLSTLPEFTKVDPESDAPAPSGRRQVMVMKDSDVIVAVGSEIRMASLGDSKLSKSQRKSYKSLNVPNVNFEIHQMALNPNGKFLAVAGAFEIAVVVLPRSGFTRLVPTSVDCKSIRIGQDFHGGRDAPPIAKIDWHPWGDGGTTLMVMTVDGRLREYDIAVDTEEPQQVLSFVPEKTRKSFLAEDDAERQVASFALGKGSADWGPLSVYAVMRSGDIYAICPYMPKNASVPSSYVHALECFVAAKQEFLLQAESLSGPSSSGSLASLYENQHKYVTSLLKQLPPGTTYPSKSRTVLMHPPTTMRTQPIRQGPFLLQPAPLSLEGSDGGDATDILYLSFGTDSNDNDDDGETERLGIVLVVYKDGKVDVFLDVEKVEARWERKHGHGEELPMLAVYETVDLGLVSTLTKLSPNQRFVDLLQGSHPVFLQDPIHDETVYIYHAFGVHAIRLAQLLQNLTSALRDDISTDGGEALAGALDKVGGTIVQPILVTYSVERSSSNPVIGVAIPSDVYLTYSIFILTSAMRVVVLPLTLESDPMVKVGPPPATGSTEPKSSPAPLPTDGPAAYIPLISEEFSEPILTRPTPRPVLATPRGGNAGVLTPETMRYLGTRAESFRGQIRDIILAARAAEGRTHLQQQEFQRQQEKAREVLDRLTTLKGPRQEATKARLEQVRDGQKALMSRIDRTLNAMMRNASPELSEHERKWFEELKRMRDEVVGRGRYDQDSLVARTSQLHRELERLLPSLKELQLKEAKLRRQMLADGMSGLGVTQAFELGERASSERAKIHDIEKEVLKLATKLDVTLGKPPSQIEHGTD</sequence>
<proteinExistence type="predicted"/>
<keyword evidence="5" id="KW-0811">Translocation</keyword>
<dbReference type="Proteomes" id="UP000703269">
    <property type="component" value="Unassembled WGS sequence"/>
</dbReference>
<dbReference type="InterPro" id="IPR037700">
    <property type="entry name" value="NUP88/NUP82"/>
</dbReference>
<accession>A0A9P3FXR1</accession>
<dbReference type="GO" id="GO:0000056">
    <property type="term" value="P:ribosomal small subunit export from nucleus"/>
    <property type="evidence" value="ECO:0007669"/>
    <property type="project" value="InterPro"/>
</dbReference>
<evidence type="ECO:0000256" key="4">
    <source>
        <dbReference type="ARBA" id="ARBA00022927"/>
    </source>
</evidence>
<comment type="caution">
    <text evidence="9">The sequence shown here is derived from an EMBL/GenBank/DDBJ whole genome shotgun (WGS) entry which is preliminary data.</text>
</comment>
<protein>
    <submittedName>
        <fullName evidence="9">Nucleoporin nup82</fullName>
    </submittedName>
</protein>
<dbReference type="AlphaFoldDB" id="A0A9P3FXR1"/>
<gene>
    <name evidence="9" type="ORF">PsYK624_005720</name>
</gene>
<dbReference type="GO" id="GO:0017056">
    <property type="term" value="F:structural constituent of nuclear pore"/>
    <property type="evidence" value="ECO:0007669"/>
    <property type="project" value="InterPro"/>
</dbReference>
<keyword evidence="3" id="KW-0509">mRNA transport</keyword>
<dbReference type="GO" id="GO:0000055">
    <property type="term" value="P:ribosomal large subunit export from nucleus"/>
    <property type="evidence" value="ECO:0007669"/>
    <property type="project" value="InterPro"/>
</dbReference>
<keyword evidence="7" id="KW-0539">Nucleus</keyword>
<dbReference type="Pfam" id="PF10168">
    <property type="entry name" value="Nup88"/>
    <property type="match status" value="2"/>
</dbReference>
<dbReference type="GO" id="GO:0006606">
    <property type="term" value="P:protein import into nucleus"/>
    <property type="evidence" value="ECO:0007669"/>
    <property type="project" value="TreeGrafter"/>
</dbReference>
<evidence type="ECO:0000256" key="3">
    <source>
        <dbReference type="ARBA" id="ARBA00022816"/>
    </source>
</evidence>
<dbReference type="InterPro" id="IPR036322">
    <property type="entry name" value="WD40_repeat_dom_sf"/>
</dbReference>
<reference evidence="9 10" key="1">
    <citation type="submission" date="2021-08" db="EMBL/GenBank/DDBJ databases">
        <title>Draft Genome Sequence of Phanerochaete sordida strain YK-624.</title>
        <authorList>
            <person name="Mori T."/>
            <person name="Dohra H."/>
            <person name="Suzuki T."/>
            <person name="Kawagishi H."/>
            <person name="Hirai H."/>
        </authorList>
    </citation>
    <scope>NUCLEOTIDE SEQUENCE [LARGE SCALE GENOMIC DNA]</scope>
    <source>
        <strain evidence="9 10">YK-624</strain>
    </source>
</reference>
<dbReference type="PANTHER" id="PTHR13257">
    <property type="entry name" value="NUCLEOPORIN NUP84-RELATED"/>
    <property type="match status" value="1"/>
</dbReference>
<dbReference type="EMBL" id="BPQB01000001">
    <property type="protein sequence ID" value="GJE84496.1"/>
    <property type="molecule type" value="Genomic_DNA"/>
</dbReference>
<comment type="subcellular location">
    <subcellularLocation>
        <location evidence="1">Nucleus</location>
        <location evidence="1">Nuclear pore complex</location>
    </subcellularLocation>
</comment>
<keyword evidence="4" id="KW-0653">Protein transport</keyword>
<evidence type="ECO:0000256" key="8">
    <source>
        <dbReference type="SAM" id="MobiDB-lite"/>
    </source>
</evidence>
<dbReference type="GO" id="GO:0006406">
    <property type="term" value="P:mRNA export from nucleus"/>
    <property type="evidence" value="ECO:0007669"/>
    <property type="project" value="TreeGrafter"/>
</dbReference>
<evidence type="ECO:0000256" key="2">
    <source>
        <dbReference type="ARBA" id="ARBA00022448"/>
    </source>
</evidence>
<evidence type="ECO:0000256" key="5">
    <source>
        <dbReference type="ARBA" id="ARBA00023010"/>
    </source>
</evidence>
<dbReference type="InterPro" id="IPR019321">
    <property type="entry name" value="Nucleoporin_Nup88"/>
</dbReference>
<dbReference type="SUPFAM" id="SSF50978">
    <property type="entry name" value="WD40 repeat-like"/>
    <property type="match status" value="1"/>
</dbReference>
<organism evidence="9 10">
    <name type="scientific">Phanerochaete sordida</name>
    <dbReference type="NCBI Taxonomy" id="48140"/>
    <lineage>
        <taxon>Eukaryota</taxon>
        <taxon>Fungi</taxon>
        <taxon>Dikarya</taxon>
        <taxon>Basidiomycota</taxon>
        <taxon>Agaricomycotina</taxon>
        <taxon>Agaricomycetes</taxon>
        <taxon>Polyporales</taxon>
        <taxon>Phanerochaetaceae</taxon>
        <taxon>Phanerochaete</taxon>
    </lineage>
</organism>
<keyword evidence="2" id="KW-0813">Transport</keyword>
<evidence type="ECO:0000256" key="6">
    <source>
        <dbReference type="ARBA" id="ARBA00023132"/>
    </source>
</evidence>
<keyword evidence="6" id="KW-0906">Nuclear pore complex</keyword>
<dbReference type="GO" id="GO:0005643">
    <property type="term" value="C:nuclear pore"/>
    <property type="evidence" value="ECO:0007669"/>
    <property type="project" value="UniProtKB-SubCell"/>
</dbReference>
<keyword evidence="10" id="KW-1185">Reference proteome</keyword>
<evidence type="ECO:0000256" key="1">
    <source>
        <dbReference type="ARBA" id="ARBA00004567"/>
    </source>
</evidence>
<evidence type="ECO:0000313" key="10">
    <source>
        <dbReference type="Proteomes" id="UP000703269"/>
    </source>
</evidence>
<feature type="region of interest" description="Disordered" evidence="8">
    <location>
        <begin position="573"/>
        <end position="598"/>
    </location>
</feature>
<evidence type="ECO:0000256" key="7">
    <source>
        <dbReference type="ARBA" id="ARBA00023242"/>
    </source>
</evidence>
<name>A0A9P3FXR1_9APHY</name>
<dbReference type="OrthoDB" id="341482at2759"/>